<dbReference type="InterPro" id="IPR035919">
    <property type="entry name" value="EAL_sf"/>
</dbReference>
<dbReference type="InterPro" id="IPR029787">
    <property type="entry name" value="Nucleotide_cyclase"/>
</dbReference>
<feature type="transmembrane region" description="Helical" evidence="2">
    <location>
        <begin position="120"/>
        <end position="138"/>
    </location>
</feature>
<dbReference type="NCBIfam" id="TIGR00229">
    <property type="entry name" value="sensory_box"/>
    <property type="match status" value="1"/>
</dbReference>
<feature type="compositionally biased region" description="Basic and acidic residues" evidence="1">
    <location>
        <begin position="16"/>
        <end position="29"/>
    </location>
</feature>
<sequence>MPSSPKTNRSSSTALRRREAERRRTDRRSSVQSSEAAVDARVRLRQHAAVLRTLPWMAGMSLVNALLLSFSASARIPQTLLLVWLTGIVALTLAQLQFWFSHRRQRVTSVSTRRITSYDLHAALIGAVWSLAPVSLAFDGQPAHQLTIGLSMVAMLSAGTFTLLSMPRAMYAFTGALSLGTLASYVGWGSGLQTYGVVQWLVLAGLAVGASRGVRRNLQARVSAEVKAEHQNQLIGLLLRDFEEHGSDVLWEIDSAGRLKHVSKQFAGALGLTVEDLNDHSLLALLADLQKKLSEADRESANTLHERLTQGHPFRDVLLPMVIQGKQRWWSMTAKPLVDERGSAIGWRGVARDVTQARIADRRLAWLAHYDTLTGLTNRAHFRVLLEGALQNSRTRLSQGAVMCLDLDGFKNVNDTLGHATGDALLVEVSRRLKEVVGRSNVVARLGGDEFAVLLRSVREDAEIGTTAQRIVDAMRAPCEVMGAAVPVRVSIGIARFPQDGTTVDEMMQNGDLALYDAKAYATGSMRFFVARLGEQIRRRLVLERDLREAMEKKQLSLHYQPKVSLHDWEVIGFEALLRWNHPEHGAITPAEFIPVAEESGLILPMGEWALTEACCQAARWPDPLQVAVNISPVQVMTHNLPEAVQRALRTSGLAPGRLELEITESVFINDNRGTVERLHALRRLGVQIALDDFGTGYSSLAYLRRFPFDTLKIDRAFVRELLISRDARSIVRNILALAKSLRMSTVAEGVEEPLQVNVLEAEGCNMVQGYFASRPMPADQVLEFVLKWRERDRPQRPRELELEDTRTADLMPSLPETML</sequence>
<evidence type="ECO:0000256" key="1">
    <source>
        <dbReference type="SAM" id="MobiDB-lite"/>
    </source>
</evidence>
<dbReference type="InterPro" id="IPR000160">
    <property type="entry name" value="GGDEF_dom"/>
</dbReference>
<dbReference type="SUPFAM" id="SSF55785">
    <property type="entry name" value="PYP-like sensor domain (PAS domain)"/>
    <property type="match status" value="1"/>
</dbReference>
<protein>
    <submittedName>
        <fullName evidence="6">Diguanylate cyclase (GGDEF)-like protein/PAS domain S-box-containing protein</fullName>
    </submittedName>
</protein>
<dbReference type="AlphaFoldDB" id="A0A7Y9UCW7"/>
<dbReference type="SMART" id="SM00052">
    <property type="entry name" value="EAL"/>
    <property type="match status" value="1"/>
</dbReference>
<dbReference type="InterPro" id="IPR052155">
    <property type="entry name" value="Biofilm_reg_signaling"/>
</dbReference>
<dbReference type="Pfam" id="PF08448">
    <property type="entry name" value="PAS_4"/>
    <property type="match status" value="1"/>
</dbReference>
<accession>A0A7Y9UCW7</accession>
<dbReference type="PROSITE" id="PS50883">
    <property type="entry name" value="EAL"/>
    <property type="match status" value="1"/>
</dbReference>
<dbReference type="Gene3D" id="3.30.450.20">
    <property type="entry name" value="PAS domain"/>
    <property type="match status" value="1"/>
</dbReference>
<dbReference type="InterPro" id="IPR000700">
    <property type="entry name" value="PAS-assoc_C"/>
</dbReference>
<evidence type="ECO:0000313" key="7">
    <source>
        <dbReference type="Proteomes" id="UP000518288"/>
    </source>
</evidence>
<dbReference type="Proteomes" id="UP000518288">
    <property type="component" value="Unassembled WGS sequence"/>
</dbReference>
<dbReference type="SMART" id="SM00267">
    <property type="entry name" value="GGDEF"/>
    <property type="match status" value="1"/>
</dbReference>
<dbReference type="SUPFAM" id="SSF55073">
    <property type="entry name" value="Nucleotide cyclase"/>
    <property type="match status" value="1"/>
</dbReference>
<dbReference type="InterPro" id="IPR035965">
    <property type="entry name" value="PAS-like_dom_sf"/>
</dbReference>
<dbReference type="InterPro" id="IPR000014">
    <property type="entry name" value="PAS"/>
</dbReference>
<evidence type="ECO:0000313" key="6">
    <source>
        <dbReference type="EMBL" id="NYG34004.1"/>
    </source>
</evidence>
<keyword evidence="2" id="KW-1133">Transmembrane helix</keyword>
<feature type="transmembrane region" description="Helical" evidence="2">
    <location>
        <begin position="171"/>
        <end position="188"/>
    </location>
</feature>
<proteinExistence type="predicted"/>
<evidence type="ECO:0000259" key="5">
    <source>
        <dbReference type="PROSITE" id="PS50887"/>
    </source>
</evidence>
<dbReference type="InterPro" id="IPR013656">
    <property type="entry name" value="PAS_4"/>
</dbReference>
<dbReference type="Gene3D" id="3.20.20.450">
    <property type="entry name" value="EAL domain"/>
    <property type="match status" value="1"/>
</dbReference>
<dbReference type="Pfam" id="PF00990">
    <property type="entry name" value="GGDEF"/>
    <property type="match status" value="1"/>
</dbReference>
<keyword evidence="2" id="KW-0472">Membrane</keyword>
<feature type="domain" description="PAC" evidence="3">
    <location>
        <begin position="312"/>
        <end position="366"/>
    </location>
</feature>
<evidence type="ECO:0000256" key="2">
    <source>
        <dbReference type="SAM" id="Phobius"/>
    </source>
</evidence>
<dbReference type="FunFam" id="3.20.20.450:FF:000001">
    <property type="entry name" value="Cyclic di-GMP phosphodiesterase yahA"/>
    <property type="match status" value="1"/>
</dbReference>
<name>A0A7Y9UCW7_9BURK</name>
<feature type="region of interest" description="Disordered" evidence="1">
    <location>
        <begin position="1"/>
        <end position="34"/>
    </location>
</feature>
<organism evidence="6 7">
    <name type="scientific">Sphaerotilus montanus</name>
    <dbReference type="NCBI Taxonomy" id="522889"/>
    <lineage>
        <taxon>Bacteria</taxon>
        <taxon>Pseudomonadati</taxon>
        <taxon>Pseudomonadota</taxon>
        <taxon>Betaproteobacteria</taxon>
        <taxon>Burkholderiales</taxon>
        <taxon>Sphaerotilaceae</taxon>
        <taxon>Sphaerotilus</taxon>
    </lineage>
</organism>
<dbReference type="PANTHER" id="PTHR44757">
    <property type="entry name" value="DIGUANYLATE CYCLASE DGCP"/>
    <property type="match status" value="1"/>
</dbReference>
<dbReference type="CDD" id="cd01948">
    <property type="entry name" value="EAL"/>
    <property type="match status" value="1"/>
</dbReference>
<gene>
    <name evidence="6" type="ORF">BDD16_002990</name>
</gene>
<dbReference type="RefSeq" id="WP_179634702.1">
    <property type="nucleotide sequence ID" value="NZ_JACCFH010000001.1"/>
</dbReference>
<reference evidence="6 7" key="1">
    <citation type="submission" date="2020-07" db="EMBL/GenBank/DDBJ databases">
        <title>Genomic Encyclopedia of Archaeal and Bacterial Type Strains, Phase II (KMG-II): from individual species to whole genera.</title>
        <authorList>
            <person name="Goeker M."/>
        </authorList>
    </citation>
    <scope>NUCLEOTIDE SEQUENCE [LARGE SCALE GENOMIC DNA]</scope>
    <source>
        <strain evidence="6 7">DSM 21226</strain>
    </source>
</reference>
<feature type="domain" description="GGDEF" evidence="5">
    <location>
        <begin position="398"/>
        <end position="533"/>
    </location>
</feature>
<feature type="domain" description="EAL" evidence="4">
    <location>
        <begin position="540"/>
        <end position="790"/>
    </location>
</feature>
<dbReference type="CDD" id="cd00130">
    <property type="entry name" value="PAS"/>
    <property type="match status" value="1"/>
</dbReference>
<dbReference type="PROSITE" id="PS50113">
    <property type="entry name" value="PAC"/>
    <property type="match status" value="1"/>
</dbReference>
<dbReference type="PANTHER" id="PTHR44757:SF2">
    <property type="entry name" value="BIOFILM ARCHITECTURE MAINTENANCE PROTEIN MBAA"/>
    <property type="match status" value="1"/>
</dbReference>
<feature type="transmembrane region" description="Helical" evidence="2">
    <location>
        <begin position="144"/>
        <end position="164"/>
    </location>
</feature>
<dbReference type="NCBIfam" id="TIGR00254">
    <property type="entry name" value="GGDEF"/>
    <property type="match status" value="1"/>
</dbReference>
<dbReference type="Gene3D" id="3.30.70.270">
    <property type="match status" value="1"/>
</dbReference>
<evidence type="ECO:0000259" key="3">
    <source>
        <dbReference type="PROSITE" id="PS50113"/>
    </source>
</evidence>
<dbReference type="CDD" id="cd01949">
    <property type="entry name" value="GGDEF"/>
    <property type="match status" value="1"/>
</dbReference>
<dbReference type="InterPro" id="IPR001633">
    <property type="entry name" value="EAL_dom"/>
</dbReference>
<dbReference type="Pfam" id="PF00563">
    <property type="entry name" value="EAL"/>
    <property type="match status" value="1"/>
</dbReference>
<feature type="transmembrane region" description="Helical" evidence="2">
    <location>
        <begin position="53"/>
        <end position="74"/>
    </location>
</feature>
<feature type="transmembrane region" description="Helical" evidence="2">
    <location>
        <begin position="80"/>
        <end position="100"/>
    </location>
</feature>
<dbReference type="PROSITE" id="PS50887">
    <property type="entry name" value="GGDEF"/>
    <property type="match status" value="1"/>
</dbReference>
<dbReference type="SUPFAM" id="SSF141868">
    <property type="entry name" value="EAL domain-like"/>
    <property type="match status" value="1"/>
</dbReference>
<keyword evidence="2" id="KW-0812">Transmembrane</keyword>
<evidence type="ECO:0000259" key="4">
    <source>
        <dbReference type="PROSITE" id="PS50883"/>
    </source>
</evidence>
<dbReference type="EMBL" id="JACCFH010000001">
    <property type="protein sequence ID" value="NYG34004.1"/>
    <property type="molecule type" value="Genomic_DNA"/>
</dbReference>
<dbReference type="InterPro" id="IPR043128">
    <property type="entry name" value="Rev_trsase/Diguanyl_cyclase"/>
</dbReference>
<keyword evidence="7" id="KW-1185">Reference proteome</keyword>
<comment type="caution">
    <text evidence="6">The sequence shown here is derived from an EMBL/GenBank/DDBJ whole genome shotgun (WGS) entry which is preliminary data.</text>
</comment>